<dbReference type="PRINTS" id="PR01735">
    <property type="entry name" value="P2Y13PRNCPTR"/>
</dbReference>
<protein>
    <recommendedName>
        <fullName evidence="12">G-protein coupled receptors family 1 profile domain-containing protein</fullName>
    </recommendedName>
</protein>
<dbReference type="GO" id="GO:0005886">
    <property type="term" value="C:plasma membrane"/>
    <property type="evidence" value="ECO:0007669"/>
    <property type="project" value="UniProtKB-SubCell"/>
</dbReference>
<feature type="transmembrane region" description="Helical" evidence="11">
    <location>
        <begin position="27"/>
        <end position="47"/>
    </location>
</feature>
<name>A0ABD1KA27_9TELE</name>
<evidence type="ECO:0000256" key="3">
    <source>
        <dbReference type="ARBA" id="ARBA00022692"/>
    </source>
</evidence>
<keyword evidence="7" id="KW-1015">Disulfide bond</keyword>
<dbReference type="SUPFAM" id="SSF81321">
    <property type="entry name" value="Family A G protein-coupled receptor-like"/>
    <property type="match status" value="1"/>
</dbReference>
<keyword evidence="4 11" id="KW-1133">Transmembrane helix</keyword>
<evidence type="ECO:0000256" key="4">
    <source>
        <dbReference type="ARBA" id="ARBA00022989"/>
    </source>
</evidence>
<dbReference type="PANTHER" id="PTHR24233">
    <property type="entry name" value="P2Y PURINOCEPTOR-RELATED G-PROTEIN COUPLED RECEPTOR"/>
    <property type="match status" value="1"/>
</dbReference>
<feature type="transmembrane region" description="Helical" evidence="11">
    <location>
        <begin position="67"/>
        <end position="92"/>
    </location>
</feature>
<feature type="transmembrane region" description="Helical" evidence="11">
    <location>
        <begin position="136"/>
        <end position="158"/>
    </location>
</feature>
<reference evidence="13 14" key="1">
    <citation type="submission" date="2024-09" db="EMBL/GenBank/DDBJ databases">
        <title>A chromosome-level genome assembly of Gray's grenadier anchovy, Coilia grayii.</title>
        <authorList>
            <person name="Fu Z."/>
        </authorList>
    </citation>
    <scope>NUCLEOTIDE SEQUENCE [LARGE SCALE GENOMIC DNA]</scope>
    <source>
        <strain evidence="13">G4</strain>
        <tissue evidence="13">Muscle</tissue>
    </source>
</reference>
<dbReference type="PROSITE" id="PS00237">
    <property type="entry name" value="G_PROTEIN_RECEP_F1_1"/>
    <property type="match status" value="1"/>
</dbReference>
<keyword evidence="6 11" id="KW-0472">Membrane</keyword>
<dbReference type="GO" id="GO:0004930">
    <property type="term" value="F:G protein-coupled receptor activity"/>
    <property type="evidence" value="ECO:0007669"/>
    <property type="project" value="UniProtKB-KW"/>
</dbReference>
<evidence type="ECO:0000256" key="1">
    <source>
        <dbReference type="ARBA" id="ARBA00004651"/>
    </source>
</evidence>
<dbReference type="InterPro" id="IPR017452">
    <property type="entry name" value="GPCR_Rhodpsn_7TM"/>
</dbReference>
<proteinExistence type="inferred from homology"/>
<keyword evidence="9 10" id="KW-0807">Transducer</keyword>
<comment type="subcellular location">
    <subcellularLocation>
        <location evidence="1">Cell membrane</location>
        <topology evidence="1">Multi-pass membrane protein</topology>
    </subcellularLocation>
</comment>
<gene>
    <name evidence="13" type="ORF">ACEWY4_008105</name>
</gene>
<dbReference type="EMBL" id="JBHFQA010000007">
    <property type="protein sequence ID" value="KAL2095957.1"/>
    <property type="molecule type" value="Genomic_DNA"/>
</dbReference>
<dbReference type="InterPro" id="IPR008109">
    <property type="entry name" value="P2Y13_rcpt"/>
</dbReference>
<evidence type="ECO:0000256" key="5">
    <source>
        <dbReference type="ARBA" id="ARBA00023040"/>
    </source>
</evidence>
<feature type="transmembrane region" description="Helical" evidence="11">
    <location>
        <begin position="188"/>
        <end position="213"/>
    </location>
</feature>
<comment type="similarity">
    <text evidence="10">Belongs to the G-protein coupled receptor 1 family.</text>
</comment>
<dbReference type="Proteomes" id="UP001591681">
    <property type="component" value="Unassembled WGS sequence"/>
</dbReference>
<dbReference type="PROSITE" id="PS50262">
    <property type="entry name" value="G_PROTEIN_RECEP_F1_2"/>
    <property type="match status" value="1"/>
</dbReference>
<evidence type="ECO:0000256" key="7">
    <source>
        <dbReference type="ARBA" id="ARBA00023157"/>
    </source>
</evidence>
<keyword evidence="2" id="KW-1003">Cell membrane</keyword>
<dbReference type="PRINTS" id="PR01157">
    <property type="entry name" value="P2YPURNOCPTR"/>
</dbReference>
<evidence type="ECO:0000256" key="11">
    <source>
        <dbReference type="SAM" id="Phobius"/>
    </source>
</evidence>
<evidence type="ECO:0000256" key="9">
    <source>
        <dbReference type="ARBA" id="ARBA00023224"/>
    </source>
</evidence>
<evidence type="ECO:0000259" key="12">
    <source>
        <dbReference type="PROSITE" id="PS50262"/>
    </source>
</evidence>
<evidence type="ECO:0000313" key="14">
    <source>
        <dbReference type="Proteomes" id="UP001591681"/>
    </source>
</evidence>
<dbReference type="InterPro" id="IPR000276">
    <property type="entry name" value="GPCR_Rhodpsn"/>
</dbReference>
<evidence type="ECO:0000313" key="13">
    <source>
        <dbReference type="EMBL" id="KAL2095957.1"/>
    </source>
</evidence>
<keyword evidence="8 10" id="KW-0675">Receptor</keyword>
<comment type="caution">
    <text evidence="13">The sequence shown here is derived from an EMBL/GenBank/DDBJ whole genome shotgun (WGS) entry which is preliminary data.</text>
</comment>
<evidence type="ECO:0000256" key="10">
    <source>
        <dbReference type="RuleBase" id="RU000688"/>
    </source>
</evidence>
<feature type="transmembrane region" description="Helical" evidence="11">
    <location>
        <begin position="98"/>
        <end position="116"/>
    </location>
</feature>
<dbReference type="PANTHER" id="PTHR24233:SF10">
    <property type="entry name" value="P2Y PURINOCEPTOR 13"/>
    <property type="match status" value="1"/>
</dbReference>
<feature type="transmembrane region" description="Helical" evidence="11">
    <location>
        <begin position="234"/>
        <end position="251"/>
    </location>
</feature>
<feature type="transmembrane region" description="Helical" evidence="11">
    <location>
        <begin position="277"/>
        <end position="296"/>
    </location>
</feature>
<keyword evidence="3 10" id="KW-0812">Transmembrane</keyword>
<sequence length="332" mass="37607">MNASETKDNMSDCGIDRNVVATVLSSLYFLIFVPAFFLNITVAWILFRLKTESNFMVYLKNLVVADLIMTLIVPVKAASVLPGALLGLQVFACRFSSVVFYTCLYVSIVLMALISLDRYFKIVRPCGSTPGQSLLFGRAMSALTWVFLACQAVPTMVLSSNRPLDNSPELCISLKNQEGKDYHKAVVWSMNVLFCVMLVLIGFCYTCIARAVVRSYRKSGSTNTKGKRKTKAKVFIILAVFLICFAPYHIIRIPYTAKQVENKESCTWKYMKVIKQFGLWFSSTNICLDPLIYFFLCKSFREKLSNFRIILRRFSNTGSGTEEDLSIERIVH</sequence>
<accession>A0ABD1KA27</accession>
<organism evidence="13 14">
    <name type="scientific">Coilia grayii</name>
    <name type="common">Gray's grenadier anchovy</name>
    <dbReference type="NCBI Taxonomy" id="363190"/>
    <lineage>
        <taxon>Eukaryota</taxon>
        <taxon>Metazoa</taxon>
        <taxon>Chordata</taxon>
        <taxon>Craniata</taxon>
        <taxon>Vertebrata</taxon>
        <taxon>Euteleostomi</taxon>
        <taxon>Actinopterygii</taxon>
        <taxon>Neopterygii</taxon>
        <taxon>Teleostei</taxon>
        <taxon>Clupei</taxon>
        <taxon>Clupeiformes</taxon>
        <taxon>Clupeoidei</taxon>
        <taxon>Engraulidae</taxon>
        <taxon>Coilinae</taxon>
        <taxon>Coilia</taxon>
    </lineage>
</organism>
<evidence type="ECO:0000256" key="2">
    <source>
        <dbReference type="ARBA" id="ARBA00022475"/>
    </source>
</evidence>
<keyword evidence="5 10" id="KW-0297">G-protein coupled receptor</keyword>
<keyword evidence="14" id="KW-1185">Reference proteome</keyword>
<dbReference type="PRINTS" id="PR00237">
    <property type="entry name" value="GPCRRHODOPSN"/>
</dbReference>
<dbReference type="AlphaFoldDB" id="A0ABD1KA27"/>
<evidence type="ECO:0000256" key="6">
    <source>
        <dbReference type="ARBA" id="ARBA00023136"/>
    </source>
</evidence>
<dbReference type="Gene3D" id="1.20.1070.10">
    <property type="entry name" value="Rhodopsin 7-helix transmembrane proteins"/>
    <property type="match status" value="1"/>
</dbReference>
<dbReference type="Pfam" id="PF00001">
    <property type="entry name" value="7tm_1"/>
    <property type="match status" value="1"/>
</dbReference>
<feature type="domain" description="G-protein coupled receptors family 1 profile" evidence="12">
    <location>
        <begin position="38"/>
        <end position="293"/>
    </location>
</feature>
<evidence type="ECO:0000256" key="8">
    <source>
        <dbReference type="ARBA" id="ARBA00023170"/>
    </source>
</evidence>